<dbReference type="Gene3D" id="1.10.1530.10">
    <property type="match status" value="1"/>
</dbReference>
<proteinExistence type="inferred from homology"/>
<dbReference type="PANTHER" id="PTHR11091:SF0">
    <property type="entry name" value="MALATE DEHYDROGENASE"/>
    <property type="match status" value="1"/>
</dbReference>
<comment type="caution">
    <text evidence="3">The sequence shown here is derived from an EMBL/GenBank/DDBJ whole genome shotgun (WGS) entry which is preliminary data.</text>
</comment>
<accession>A0A7V5LYP8</accession>
<name>A0A7V5LYP8_UNCAE</name>
<dbReference type="AlphaFoldDB" id="A0A7V5LYP8"/>
<reference evidence="3" key="1">
    <citation type="journal article" date="2020" name="mSystems">
        <title>Genome- and Community-Level Interaction Insights into Carbon Utilization and Element Cycling Functions of Hydrothermarchaeota in Hydrothermal Sediment.</title>
        <authorList>
            <person name="Zhou Z."/>
            <person name="Liu Y."/>
            <person name="Xu W."/>
            <person name="Pan J."/>
            <person name="Luo Z.H."/>
            <person name="Li M."/>
        </authorList>
    </citation>
    <scope>NUCLEOTIDE SEQUENCE [LARGE SCALE GENOMIC DNA]</scope>
    <source>
        <strain evidence="3">HyVt-92</strain>
    </source>
</reference>
<comment type="similarity">
    <text evidence="1">Belongs to the LDH2/MDH2 oxidoreductase family.</text>
</comment>
<dbReference type="Gene3D" id="3.30.1370.60">
    <property type="entry name" value="Hypothetical oxidoreductase yiak, domain 2"/>
    <property type="match status" value="1"/>
</dbReference>
<sequence length="358" mass="39196">MKKVPVKVLEDYCKKVLIKAGMGEMKASIVTECLIEANLRGVDSHGIRLLPVYVKAIKKGLINIYSYPKIEKESQATLLIDGQGGIGQFVGVYAMKKCMEKARRFGIGIAGVRNSNHFGIAAYYAMIPLKEDMIGIALSNAPHRMAPWGAKKAYLGTNPFAVAVPTDGDIPFVVDMATSKVALQKIVSAKDKGENIPGDWALDEEGKPTTDPEKALKGAVLPMAEAKGYAISLLIDMFCGVLTGAAFGNHHPNRLINPDSSGPQDIGHFFAALKIENFIPLREFKRRMRQEIEEIKSLPVAEGFSQICIPGEIEANKKKERVKKGIPLSDNVLRGLKKVGEELGLNFNFEEGEENEKK</sequence>
<evidence type="ECO:0000313" key="3">
    <source>
        <dbReference type="EMBL" id="HHF98367.1"/>
    </source>
</evidence>
<dbReference type="SUPFAM" id="SSF89733">
    <property type="entry name" value="L-sulfolactate dehydrogenase-like"/>
    <property type="match status" value="1"/>
</dbReference>
<dbReference type="InterPro" id="IPR043143">
    <property type="entry name" value="Mal/L-sulf/L-lact_DH-like_NADP"/>
</dbReference>
<evidence type="ECO:0000256" key="2">
    <source>
        <dbReference type="ARBA" id="ARBA00023002"/>
    </source>
</evidence>
<dbReference type="InterPro" id="IPR003767">
    <property type="entry name" value="Malate/L-lactate_DH-like"/>
</dbReference>
<gene>
    <name evidence="3" type="ORF">ENL39_02645</name>
</gene>
<dbReference type="InterPro" id="IPR043144">
    <property type="entry name" value="Mal/L-sulf/L-lact_DH-like_ah"/>
</dbReference>
<protein>
    <submittedName>
        <fullName evidence="3">Ldh family oxidoreductase</fullName>
    </submittedName>
</protein>
<dbReference type="Pfam" id="PF02615">
    <property type="entry name" value="Ldh_2"/>
    <property type="match status" value="1"/>
</dbReference>
<evidence type="ECO:0000256" key="1">
    <source>
        <dbReference type="ARBA" id="ARBA00006056"/>
    </source>
</evidence>
<dbReference type="GO" id="GO:0016491">
    <property type="term" value="F:oxidoreductase activity"/>
    <property type="evidence" value="ECO:0007669"/>
    <property type="project" value="UniProtKB-KW"/>
</dbReference>
<keyword evidence="2" id="KW-0560">Oxidoreductase</keyword>
<dbReference type="InterPro" id="IPR036111">
    <property type="entry name" value="Mal/L-sulfo/L-lacto_DH-like_sf"/>
</dbReference>
<organism evidence="3">
    <name type="scientific">Aerophobetes bacterium</name>
    <dbReference type="NCBI Taxonomy" id="2030807"/>
    <lineage>
        <taxon>Bacteria</taxon>
        <taxon>Candidatus Aerophobota</taxon>
    </lineage>
</organism>
<dbReference type="EMBL" id="DRTT01000080">
    <property type="protein sequence ID" value="HHF98367.1"/>
    <property type="molecule type" value="Genomic_DNA"/>
</dbReference>
<dbReference type="PANTHER" id="PTHR11091">
    <property type="entry name" value="OXIDOREDUCTASE-RELATED"/>
    <property type="match status" value="1"/>
</dbReference>
<dbReference type="Proteomes" id="UP000886070">
    <property type="component" value="Unassembled WGS sequence"/>
</dbReference>